<dbReference type="GO" id="GO:0046872">
    <property type="term" value="F:metal ion binding"/>
    <property type="evidence" value="ECO:0007669"/>
    <property type="project" value="InterPro"/>
</dbReference>
<dbReference type="GO" id="GO:0005524">
    <property type="term" value="F:ATP binding"/>
    <property type="evidence" value="ECO:0007669"/>
    <property type="project" value="UniProtKB-UniRule"/>
</dbReference>
<dbReference type="SUPFAM" id="SSF56059">
    <property type="entry name" value="Glutathione synthetase ATP-binding domain-like"/>
    <property type="match status" value="1"/>
</dbReference>
<dbReference type="Pfam" id="PF08443">
    <property type="entry name" value="RimK"/>
    <property type="match status" value="1"/>
</dbReference>
<dbReference type="EMBL" id="LVVZ01000014">
    <property type="protein sequence ID" value="OKL44646.1"/>
    <property type="molecule type" value="Genomic_DNA"/>
</dbReference>
<dbReference type="GO" id="GO:0005737">
    <property type="term" value="C:cytoplasm"/>
    <property type="evidence" value="ECO:0007669"/>
    <property type="project" value="TreeGrafter"/>
</dbReference>
<evidence type="ECO:0000259" key="2">
    <source>
        <dbReference type="PROSITE" id="PS50975"/>
    </source>
</evidence>
<keyword evidence="1" id="KW-0067">ATP-binding</keyword>
<dbReference type="Gene3D" id="3.30.470.20">
    <property type="entry name" value="ATP-grasp fold, B domain"/>
    <property type="match status" value="2"/>
</dbReference>
<keyword evidence="4" id="KW-1185">Reference proteome</keyword>
<dbReference type="GO" id="GO:0018169">
    <property type="term" value="F:ribosomal S6-glutamic acid ligase activity"/>
    <property type="evidence" value="ECO:0007669"/>
    <property type="project" value="TreeGrafter"/>
</dbReference>
<dbReference type="RefSeq" id="WP_036488321.1">
    <property type="nucleotide sequence ID" value="NZ_LVVZ01000014.1"/>
</dbReference>
<dbReference type="AlphaFoldDB" id="A0A1U7JIS5"/>
<name>A0A1U7JIS5_9HYPH</name>
<dbReference type="GO" id="GO:0009432">
    <property type="term" value="P:SOS response"/>
    <property type="evidence" value="ECO:0007669"/>
    <property type="project" value="TreeGrafter"/>
</dbReference>
<dbReference type="Proteomes" id="UP000185783">
    <property type="component" value="Unassembled WGS sequence"/>
</dbReference>
<feature type="domain" description="ATP-grasp" evidence="2">
    <location>
        <begin position="76"/>
        <end position="346"/>
    </location>
</feature>
<organism evidence="3 4">
    <name type="scientific">Pseudovibrio exalbescens</name>
    <dbReference type="NCBI Taxonomy" id="197461"/>
    <lineage>
        <taxon>Bacteria</taxon>
        <taxon>Pseudomonadati</taxon>
        <taxon>Pseudomonadota</taxon>
        <taxon>Alphaproteobacteria</taxon>
        <taxon>Hyphomicrobiales</taxon>
        <taxon>Stappiaceae</taxon>
        <taxon>Pseudovibrio</taxon>
    </lineage>
</organism>
<reference evidence="3 4" key="1">
    <citation type="submission" date="2016-03" db="EMBL/GenBank/DDBJ databases">
        <title>Genome sequence of Nesiotobacter sp. nov., a moderately halophilic alphaproteobacterium isolated from the Yellow Sea, China.</title>
        <authorList>
            <person name="Zhang G."/>
            <person name="Zhang R."/>
        </authorList>
    </citation>
    <scope>NUCLEOTIDE SEQUENCE [LARGE SCALE GENOMIC DNA]</scope>
    <source>
        <strain evidence="3 4">WB1-6</strain>
    </source>
</reference>
<sequence length="356" mass="38431">MAKFVEACDLPGLSVGNEMLARFCADYGARLFVDIRYQHAGYILTGSGERLVFKGTSLPLNAFGPAQIAIDKEYTSQMLDSAGLCVPDGVLIHSEQEIATIRSRNPEAAEHMHTRRNAHSFAMDRGFPIFAKPNDQSQGTHVLCTTHAGELDEALTLLLNRYGAALVQKAMPGKDYRVIVLDGEVLAVIERRALSVVGDGQTPLQQLIAAHLDKATTRTGGKKIEASDPRIEKHLQAQGYALGSVPSTGEILSLLPSANLSTGGDCLDQTEKISPFISQIACKAAATLGLRYAGIDILCPDIAACEGPYCILEVNAAPGLTYFYRANPAHQARVETIYKRLTEAMLSPGRHPTIKQ</sequence>
<dbReference type="PANTHER" id="PTHR21621:SF0">
    <property type="entry name" value="BETA-CITRYLGLUTAMATE SYNTHASE B-RELATED"/>
    <property type="match status" value="1"/>
</dbReference>
<dbReference type="PANTHER" id="PTHR21621">
    <property type="entry name" value="RIBOSOMAL PROTEIN S6 MODIFICATION PROTEIN"/>
    <property type="match status" value="1"/>
</dbReference>
<evidence type="ECO:0000313" key="4">
    <source>
        <dbReference type="Proteomes" id="UP000185783"/>
    </source>
</evidence>
<dbReference type="PROSITE" id="PS50975">
    <property type="entry name" value="ATP_GRASP"/>
    <property type="match status" value="1"/>
</dbReference>
<protein>
    <recommendedName>
        <fullName evidence="2">ATP-grasp domain-containing protein</fullName>
    </recommendedName>
</protein>
<keyword evidence="1" id="KW-0547">Nucleotide-binding</keyword>
<dbReference type="STRING" id="197461.A3843_09770"/>
<proteinExistence type="predicted"/>
<comment type="caution">
    <text evidence="3">The sequence shown here is derived from an EMBL/GenBank/DDBJ whole genome shotgun (WGS) entry which is preliminary data.</text>
</comment>
<dbReference type="InterPro" id="IPR013651">
    <property type="entry name" value="ATP-grasp_RimK-type"/>
</dbReference>
<evidence type="ECO:0000256" key="1">
    <source>
        <dbReference type="PROSITE-ProRule" id="PRU00409"/>
    </source>
</evidence>
<dbReference type="InterPro" id="IPR011761">
    <property type="entry name" value="ATP-grasp"/>
</dbReference>
<accession>A0A1U7JIS5</accession>
<evidence type="ECO:0000313" key="3">
    <source>
        <dbReference type="EMBL" id="OKL44646.1"/>
    </source>
</evidence>
<gene>
    <name evidence="3" type="ORF">A3843_09770</name>
</gene>